<dbReference type="EMBL" id="CP113797">
    <property type="protein sequence ID" value="WAL61681.1"/>
    <property type="molecule type" value="Genomic_DNA"/>
</dbReference>
<sequence length="107" mass="11388">MADFNLLKGLTSLLSSKGSSAFQTVGVPSLPGFSRSEAIVVKAIEPFRAGRVRFQGSWWSARCQGNVTLPPGERVSVIGRQNITLLVEPVASLPVVEPLILSGQSSH</sequence>
<gene>
    <name evidence="2" type="ORF">OXH18_06775</name>
</gene>
<reference evidence="2" key="1">
    <citation type="submission" date="2022-12" db="EMBL/GenBank/DDBJ databases">
        <title>Polyphasic identification of a Novel Hot-Spring Cyanobacterium Ocullathermofonsia sinensis gen nov. sp. nov. and Genomic Insights on its Adaptations to the Thermal Habitat.</title>
        <authorList>
            <person name="Daroch M."/>
            <person name="Tang J."/>
            <person name="Jiang Y."/>
        </authorList>
    </citation>
    <scope>NUCLEOTIDE SEQUENCE</scope>
    <source>
        <strain evidence="2">PKUAC-SCTA174</strain>
    </source>
</reference>
<dbReference type="Proteomes" id="UP001163152">
    <property type="component" value="Chromosome"/>
</dbReference>
<evidence type="ECO:0000313" key="2">
    <source>
        <dbReference type="EMBL" id="WAL61681.1"/>
    </source>
</evidence>
<proteinExistence type="predicted"/>
<keyword evidence="3" id="KW-1185">Reference proteome</keyword>
<organism evidence="2 3">
    <name type="scientific">Thermocoleostomius sinensis A174</name>
    <dbReference type="NCBI Taxonomy" id="2016057"/>
    <lineage>
        <taxon>Bacteria</taxon>
        <taxon>Bacillati</taxon>
        <taxon>Cyanobacteriota</taxon>
        <taxon>Cyanophyceae</taxon>
        <taxon>Oculatellales</taxon>
        <taxon>Oculatellaceae</taxon>
        <taxon>Thermocoleostomius</taxon>
    </lineage>
</organism>
<dbReference type="Pfam" id="PF01957">
    <property type="entry name" value="NfeD"/>
    <property type="match status" value="1"/>
</dbReference>
<dbReference type="KEGG" id="tsin:OXH18_06775"/>
<protein>
    <submittedName>
        <fullName evidence="2">NfeD family protein</fullName>
    </submittedName>
</protein>
<evidence type="ECO:0000259" key="1">
    <source>
        <dbReference type="Pfam" id="PF01957"/>
    </source>
</evidence>
<name>A0A9E9C5Y6_9CYAN</name>
<dbReference type="InterPro" id="IPR002810">
    <property type="entry name" value="NfeD-like_C"/>
</dbReference>
<dbReference type="InterPro" id="IPR012340">
    <property type="entry name" value="NA-bd_OB-fold"/>
</dbReference>
<dbReference type="Gene3D" id="2.40.50.140">
    <property type="entry name" value="Nucleic acid-binding proteins"/>
    <property type="match status" value="1"/>
</dbReference>
<dbReference type="SUPFAM" id="SSF141322">
    <property type="entry name" value="NfeD domain-like"/>
    <property type="match status" value="1"/>
</dbReference>
<evidence type="ECO:0000313" key="3">
    <source>
        <dbReference type="Proteomes" id="UP001163152"/>
    </source>
</evidence>
<dbReference type="RefSeq" id="WP_268611705.1">
    <property type="nucleotide sequence ID" value="NZ_CP113797.1"/>
</dbReference>
<accession>A0A9E9C5Y6</accession>
<dbReference type="AlphaFoldDB" id="A0A9E9C5Y6"/>
<feature type="domain" description="NfeD-like C-terminal" evidence="1">
    <location>
        <begin position="38"/>
        <end position="89"/>
    </location>
</feature>